<dbReference type="Pfam" id="PF01535">
    <property type="entry name" value="PPR"/>
    <property type="match status" value="2"/>
</dbReference>
<evidence type="ECO:0008006" key="6">
    <source>
        <dbReference type="Google" id="ProtNLM"/>
    </source>
</evidence>
<dbReference type="EMBL" id="BQKI01000001">
    <property type="protein sequence ID" value="GJM87361.1"/>
    <property type="molecule type" value="Genomic_DNA"/>
</dbReference>
<protein>
    <recommendedName>
        <fullName evidence="6">Pentatricopeptide repeat-containing protein</fullName>
    </recommendedName>
</protein>
<evidence type="ECO:0000256" key="3">
    <source>
        <dbReference type="PROSITE-ProRule" id="PRU00708"/>
    </source>
</evidence>
<evidence type="ECO:0000313" key="4">
    <source>
        <dbReference type="EMBL" id="GJM87361.1"/>
    </source>
</evidence>
<reference evidence="4" key="2">
    <citation type="submission" date="2021-12" db="EMBL/GenBank/DDBJ databases">
        <title>Resequencing data analysis of finger millet.</title>
        <authorList>
            <person name="Hatakeyama M."/>
            <person name="Aluri S."/>
            <person name="Balachadran M.T."/>
            <person name="Sivarajan S.R."/>
            <person name="Poveda L."/>
            <person name="Shimizu-Inatsugi R."/>
            <person name="Schlapbach R."/>
            <person name="Sreeman S.M."/>
            <person name="Shimizu K.K."/>
        </authorList>
    </citation>
    <scope>NUCLEOTIDE SEQUENCE</scope>
</reference>
<dbReference type="FunFam" id="1.25.40.10:FF:000090">
    <property type="entry name" value="Pentatricopeptide repeat-containing protein, chloroplastic"/>
    <property type="match status" value="1"/>
</dbReference>
<dbReference type="FunFam" id="1.25.40.10:FF:001035">
    <property type="entry name" value="Selenium-binding protein-like"/>
    <property type="match status" value="1"/>
</dbReference>
<feature type="repeat" description="PPR" evidence="3">
    <location>
        <begin position="297"/>
        <end position="331"/>
    </location>
</feature>
<keyword evidence="5" id="KW-1185">Reference proteome</keyword>
<dbReference type="FunFam" id="1.25.40.10:FF:000348">
    <property type="entry name" value="Pentatricopeptide repeat-containing protein chloroplastic"/>
    <property type="match status" value="1"/>
</dbReference>
<evidence type="ECO:0000256" key="1">
    <source>
        <dbReference type="ARBA" id="ARBA00022737"/>
    </source>
</evidence>
<organism evidence="4 5">
    <name type="scientific">Eleusine coracana subsp. coracana</name>
    <dbReference type="NCBI Taxonomy" id="191504"/>
    <lineage>
        <taxon>Eukaryota</taxon>
        <taxon>Viridiplantae</taxon>
        <taxon>Streptophyta</taxon>
        <taxon>Embryophyta</taxon>
        <taxon>Tracheophyta</taxon>
        <taxon>Spermatophyta</taxon>
        <taxon>Magnoliopsida</taxon>
        <taxon>Liliopsida</taxon>
        <taxon>Poales</taxon>
        <taxon>Poaceae</taxon>
        <taxon>PACMAD clade</taxon>
        <taxon>Chloridoideae</taxon>
        <taxon>Cynodonteae</taxon>
        <taxon>Eleusininae</taxon>
        <taxon>Eleusine</taxon>
    </lineage>
</organism>
<feature type="repeat" description="PPR" evidence="3">
    <location>
        <begin position="266"/>
        <end position="296"/>
    </location>
</feature>
<gene>
    <name evidence="4" type="primary">ga03308</name>
    <name evidence="4" type="ORF">PR202_ga03308</name>
</gene>
<dbReference type="Pfam" id="PF13041">
    <property type="entry name" value="PPR_2"/>
    <property type="match status" value="3"/>
</dbReference>
<evidence type="ECO:0000256" key="2">
    <source>
        <dbReference type="ARBA" id="ARBA00022946"/>
    </source>
</evidence>
<accession>A0AAV5BLK6</accession>
<proteinExistence type="predicted"/>
<sequence length="685" mass="77037">MRRRPGRSLAAPPGGFLHLSLLASLRRRRPSLQAHAQLLLLGLPLPADATSRLLRPHLRSGHPLASLRLFLRILHDRDRDPPPSSAASKEAIPNSYSLSAALAACSRHAYPTPGLSIHAFLLKSGFVSDLFAANSLLHFYVSFGLHNLARKLFDKMPVRDSVSFNTLIYSYVRYGCIEDALGVFRNMAEAGFRMDGWTVTALLSACSALGDLRAAKAAHGIARRALKQKLFDSGEVVIALVDMYVKCGAVRLARRVFDLSGEKARNVRVWTVMMSGHVRAGEIDMARTLFDEIPDKDLVAWTVMISAFVQAGRYKEALGLFEEMEAMGLEPDEVVIVMVLSACIQHGRIDRGRRLHRLVDRNGLIRRNAKLATSFVHMYAKHGCLQTAVDVFRGVDDESKTVDMFNAMINGYAHHGFGEKAISLFDEMGSLGLHPDEITFVGVLCACSHSGLIQQGFQIFNSMEGKYGVKPDIKHYACMADLLGRVGQLDDAYKFIQNMPFKPNHVVWSSLLRACIFHRNEKIGKIAEKQLCEFDITYKHEKLTFSELFSHEKKKGPVARMRKVIKHMSEHIHSQPSEEQHCEFEITCKPDLFSDETRKKRAARVRKVMNNKSEHPNTQLAEKLEFDSICKPENLTLYHLFSDKKQKEKSANVRKTLKHKSEISHTQLADKQLLELLQALKAYLA</sequence>
<dbReference type="Gene3D" id="1.25.40.10">
    <property type="entry name" value="Tetratricopeptide repeat domain"/>
    <property type="match status" value="3"/>
</dbReference>
<dbReference type="InterPro" id="IPR002885">
    <property type="entry name" value="PPR_rpt"/>
</dbReference>
<dbReference type="NCBIfam" id="TIGR00756">
    <property type="entry name" value="PPR"/>
    <property type="match status" value="4"/>
</dbReference>
<dbReference type="Proteomes" id="UP001054889">
    <property type="component" value="Unassembled WGS sequence"/>
</dbReference>
<dbReference type="AlphaFoldDB" id="A0AAV5BLK6"/>
<feature type="repeat" description="PPR" evidence="3">
    <location>
        <begin position="401"/>
        <end position="435"/>
    </location>
</feature>
<name>A0AAV5BLK6_ELECO</name>
<dbReference type="GO" id="GO:0009451">
    <property type="term" value="P:RNA modification"/>
    <property type="evidence" value="ECO:0007669"/>
    <property type="project" value="InterPro"/>
</dbReference>
<dbReference type="GO" id="GO:0003723">
    <property type="term" value="F:RNA binding"/>
    <property type="evidence" value="ECO:0007669"/>
    <property type="project" value="InterPro"/>
</dbReference>
<comment type="caution">
    <text evidence="4">The sequence shown here is derived from an EMBL/GenBank/DDBJ whole genome shotgun (WGS) entry which is preliminary data.</text>
</comment>
<dbReference type="InterPro" id="IPR011990">
    <property type="entry name" value="TPR-like_helical_dom_sf"/>
</dbReference>
<dbReference type="PANTHER" id="PTHR47926:SF411">
    <property type="entry name" value="PENTATRICOPEPTIDE REPEAT-CONTAINING PROTEIN"/>
    <property type="match status" value="1"/>
</dbReference>
<dbReference type="SUPFAM" id="SSF48452">
    <property type="entry name" value="TPR-like"/>
    <property type="match status" value="1"/>
</dbReference>
<dbReference type="InterPro" id="IPR046960">
    <property type="entry name" value="PPR_At4g14850-like_plant"/>
</dbReference>
<evidence type="ECO:0000313" key="5">
    <source>
        <dbReference type="Proteomes" id="UP001054889"/>
    </source>
</evidence>
<dbReference type="PROSITE" id="PS51375">
    <property type="entry name" value="PPR"/>
    <property type="match status" value="4"/>
</dbReference>
<keyword evidence="1" id="KW-0677">Repeat</keyword>
<reference evidence="4" key="1">
    <citation type="journal article" date="2018" name="DNA Res.">
        <title>Multiple hybrid de novo genome assembly of finger millet, an orphan allotetraploid crop.</title>
        <authorList>
            <person name="Hatakeyama M."/>
            <person name="Aluri S."/>
            <person name="Balachadran M.T."/>
            <person name="Sivarajan S.R."/>
            <person name="Patrignani A."/>
            <person name="Gruter S."/>
            <person name="Poveda L."/>
            <person name="Shimizu-Inatsugi R."/>
            <person name="Baeten J."/>
            <person name="Francoijs K.J."/>
            <person name="Nataraja K.N."/>
            <person name="Reddy Y.A.N."/>
            <person name="Phadnis S."/>
            <person name="Ravikumar R.L."/>
            <person name="Schlapbach R."/>
            <person name="Sreeman S.M."/>
            <person name="Shimizu K.K."/>
        </authorList>
    </citation>
    <scope>NUCLEOTIDE SEQUENCE</scope>
</reference>
<feature type="repeat" description="PPR" evidence="3">
    <location>
        <begin position="160"/>
        <end position="194"/>
    </location>
</feature>
<keyword evidence="2" id="KW-0809">Transit peptide</keyword>
<dbReference type="PANTHER" id="PTHR47926">
    <property type="entry name" value="PENTATRICOPEPTIDE REPEAT-CONTAINING PROTEIN"/>
    <property type="match status" value="1"/>
</dbReference>